<evidence type="ECO:0000256" key="6">
    <source>
        <dbReference type="SAM" id="Coils"/>
    </source>
</evidence>
<dbReference type="PANTHER" id="PTHR14577">
    <property type="entry name" value="NUCLEOLAR PROTEIN 12"/>
    <property type="match status" value="1"/>
</dbReference>
<evidence type="ECO:0000256" key="4">
    <source>
        <dbReference type="ARBA" id="ARBA00023054"/>
    </source>
</evidence>
<dbReference type="EMBL" id="GAKP01007411">
    <property type="protein sequence ID" value="JAC51541.1"/>
    <property type="molecule type" value="Transcribed_RNA"/>
</dbReference>
<evidence type="ECO:0000256" key="5">
    <source>
        <dbReference type="ARBA" id="ARBA00023242"/>
    </source>
</evidence>
<dbReference type="InterPro" id="IPR019186">
    <property type="entry name" value="Nucleolar_protein_12"/>
</dbReference>
<evidence type="ECO:0000256" key="1">
    <source>
        <dbReference type="ARBA" id="ARBA00004604"/>
    </source>
</evidence>
<sequence length="245" mass="28658">CNILVQTAVEFINSKCATMKKKEIVFDSLKRKNFLTGFQKRKNERRARAKEQLEREIKEERKRIRNDIKNSMANMKKTFQPLVLDPEIEEKVLEKEYEDDEVEINVIELAPGNKNLDEESDNDSNSSESTDKGFHINSIPGMELKVESVEKEKEKKPKQVDNPLSELGNIGNKKTLDRLKKKKALKEFKKSKIFKQKERADKKKQHKARRALKHKSKSNENGTFGNKTKYNRFKRGHSLGRGKRR</sequence>
<feature type="region of interest" description="Disordered" evidence="7">
    <location>
        <begin position="190"/>
        <end position="245"/>
    </location>
</feature>
<feature type="compositionally biased region" description="Polar residues" evidence="7">
    <location>
        <begin position="219"/>
        <end position="228"/>
    </location>
</feature>
<keyword evidence="5" id="KW-0539">Nucleus</keyword>
<evidence type="ECO:0000256" key="7">
    <source>
        <dbReference type="SAM" id="MobiDB-lite"/>
    </source>
</evidence>
<dbReference type="EMBL" id="GAKP01007413">
    <property type="protein sequence ID" value="JAC51539.1"/>
    <property type="molecule type" value="Transcribed_RNA"/>
</dbReference>
<feature type="coiled-coil region" evidence="6">
    <location>
        <begin position="39"/>
        <end position="74"/>
    </location>
</feature>
<feature type="compositionally biased region" description="Basic and acidic residues" evidence="7">
    <location>
        <begin position="144"/>
        <end position="159"/>
    </location>
</feature>
<organism evidence="8">
    <name type="scientific">Bactrocera dorsalis</name>
    <name type="common">Oriental fruit fly</name>
    <name type="synonym">Dacus dorsalis</name>
    <dbReference type="NCBI Taxonomy" id="27457"/>
    <lineage>
        <taxon>Eukaryota</taxon>
        <taxon>Metazoa</taxon>
        <taxon>Ecdysozoa</taxon>
        <taxon>Arthropoda</taxon>
        <taxon>Hexapoda</taxon>
        <taxon>Insecta</taxon>
        <taxon>Pterygota</taxon>
        <taxon>Neoptera</taxon>
        <taxon>Endopterygota</taxon>
        <taxon>Diptera</taxon>
        <taxon>Brachycera</taxon>
        <taxon>Muscomorpha</taxon>
        <taxon>Tephritoidea</taxon>
        <taxon>Tephritidae</taxon>
        <taxon>Bactrocera</taxon>
        <taxon>Bactrocera</taxon>
    </lineage>
</organism>
<feature type="non-terminal residue" evidence="8">
    <location>
        <position position="1"/>
    </location>
</feature>
<evidence type="ECO:0000313" key="8">
    <source>
        <dbReference type="EMBL" id="JAC51539.1"/>
    </source>
</evidence>
<dbReference type="AlphaFoldDB" id="A0A034WA12"/>
<comment type="subcellular location">
    <subcellularLocation>
        <location evidence="1">Nucleus</location>
        <location evidence="1">Nucleolus</location>
    </subcellularLocation>
</comment>
<protein>
    <recommendedName>
        <fullName evidence="3">Nucleolar protein 12</fullName>
    </recommendedName>
</protein>
<feature type="compositionally biased region" description="Basic residues" evidence="7">
    <location>
        <begin position="202"/>
        <end position="216"/>
    </location>
</feature>
<proteinExistence type="inferred from homology"/>
<evidence type="ECO:0000256" key="2">
    <source>
        <dbReference type="ARBA" id="ARBA00007175"/>
    </source>
</evidence>
<dbReference type="PANTHER" id="PTHR14577:SF0">
    <property type="entry name" value="NUCLEOLAR PROTEIN 12"/>
    <property type="match status" value="1"/>
</dbReference>
<feature type="region of interest" description="Disordered" evidence="7">
    <location>
        <begin position="109"/>
        <end position="175"/>
    </location>
</feature>
<dbReference type="GO" id="GO:0019843">
    <property type="term" value="F:rRNA binding"/>
    <property type="evidence" value="ECO:0007669"/>
    <property type="project" value="TreeGrafter"/>
</dbReference>
<dbReference type="OrthoDB" id="551633at2759"/>
<gene>
    <name evidence="8" type="primary">NOL12</name>
</gene>
<comment type="similarity">
    <text evidence="2">Belongs to the RRP17 family.</text>
</comment>
<feature type="compositionally biased region" description="Basic and acidic residues" evidence="7">
    <location>
        <begin position="190"/>
        <end position="201"/>
    </location>
</feature>
<name>A0A034WA12_BACDO</name>
<accession>A0A034WA12</accession>
<reference evidence="8" key="1">
    <citation type="journal article" date="2014" name="BMC Genomics">
        <title>Characterizing the developmental transcriptome of the oriental fruit fly, Bactrocera dorsalis (Diptera: Tephritidae) through comparative genomic analysis with Drosophila melanogaster utilizing modENCODE datasets.</title>
        <authorList>
            <person name="Geib S.M."/>
            <person name="Calla B."/>
            <person name="Hall B."/>
            <person name="Hou S."/>
            <person name="Manoukis N.C."/>
        </authorList>
    </citation>
    <scope>NUCLEOTIDE SEQUENCE</scope>
    <source>
        <strain evidence="8">Punador</strain>
    </source>
</reference>
<dbReference type="GO" id="GO:0005730">
    <property type="term" value="C:nucleolus"/>
    <property type="evidence" value="ECO:0007669"/>
    <property type="project" value="UniProtKB-SubCell"/>
</dbReference>
<evidence type="ECO:0000256" key="3">
    <source>
        <dbReference type="ARBA" id="ARBA00015520"/>
    </source>
</evidence>
<dbReference type="Pfam" id="PF09805">
    <property type="entry name" value="Nop25"/>
    <property type="match status" value="1"/>
</dbReference>
<keyword evidence="4 6" id="KW-0175">Coiled coil</keyword>
<feature type="compositionally biased region" description="Basic residues" evidence="7">
    <location>
        <begin position="229"/>
        <end position="245"/>
    </location>
</feature>